<dbReference type="AlphaFoldDB" id="A0A3Q2DI83"/>
<evidence type="ECO:0000256" key="1">
    <source>
        <dbReference type="SAM" id="MobiDB-lite"/>
    </source>
</evidence>
<keyword evidence="3" id="KW-1185">Reference proteome</keyword>
<sequence>MVDEVNGLHVVQYERKLLSLEAQKSSRRHLNHHSAARKKKLGRSDVFCMLEATKEKTLHKRYNSNDFLYSLSVFSVFSKVQARIAFSSYLQRVQQRLLAESRASTVSAWQDNDNDQMELVIRFLRRAASNLPQQMKVVLPNHQLPLRDRRRILSHQLGEFIHCYNKETEFMMTKQENGEQEHCVNQSVFQEYITAASETNLEEVLTFYTQKNKSANVFLGTKVRNVKTDVQDQASKAKTKHQQSEVTASKSQPDVQSSQHCSSFPLTLDCSYIHLQHCPSAPTSIPLHCPPPPPPPQPPSYAQSLAKSHFCHLETLSDPPAYTSAPVITQPPQGFWTATSTISNTASAGPPSQALRRIQSFTTSTSDSRATFGIPSLTHIYSQKLSRPTSKSGSSKLKSNSPGTIRELQSLSSQAQSNQQAFISALQKLADKQVARHYASSSHINLLTQHVGLSLVQKLPNLLEPHFFLCIWNCQGLVQNSQTGLRCLKANSSSNKPLLKLKYLK</sequence>
<protein>
    <recommendedName>
        <fullName evidence="4">Tubulin tyrosine ligase-like family, member 5</fullName>
    </recommendedName>
</protein>
<reference evidence="2" key="2">
    <citation type="submission" date="2025-09" db="UniProtKB">
        <authorList>
            <consortium name="Ensembl"/>
        </authorList>
    </citation>
    <scope>IDENTIFICATION</scope>
</reference>
<feature type="compositionally biased region" description="Polar residues" evidence="1">
    <location>
        <begin position="244"/>
        <end position="258"/>
    </location>
</feature>
<dbReference type="STRING" id="28743.ENSCVAP00000019061"/>
<name>A0A3Q2DI83_CYPVA</name>
<accession>A0A3Q2DI83</accession>
<reference evidence="2" key="1">
    <citation type="submission" date="2025-08" db="UniProtKB">
        <authorList>
            <consortium name="Ensembl"/>
        </authorList>
    </citation>
    <scope>IDENTIFICATION</scope>
</reference>
<dbReference type="GeneTree" id="ENSGT00940000177781"/>
<feature type="region of interest" description="Disordered" evidence="1">
    <location>
        <begin position="230"/>
        <end position="258"/>
    </location>
</feature>
<evidence type="ECO:0000313" key="3">
    <source>
        <dbReference type="Proteomes" id="UP000265020"/>
    </source>
</evidence>
<dbReference type="Proteomes" id="UP000265020">
    <property type="component" value="Unassembled WGS sequence"/>
</dbReference>
<organism evidence="2 3">
    <name type="scientific">Cyprinodon variegatus</name>
    <name type="common">Sheepshead minnow</name>
    <dbReference type="NCBI Taxonomy" id="28743"/>
    <lineage>
        <taxon>Eukaryota</taxon>
        <taxon>Metazoa</taxon>
        <taxon>Chordata</taxon>
        <taxon>Craniata</taxon>
        <taxon>Vertebrata</taxon>
        <taxon>Euteleostomi</taxon>
        <taxon>Actinopterygii</taxon>
        <taxon>Neopterygii</taxon>
        <taxon>Teleostei</taxon>
        <taxon>Neoteleostei</taxon>
        <taxon>Acanthomorphata</taxon>
        <taxon>Ovalentaria</taxon>
        <taxon>Atherinomorphae</taxon>
        <taxon>Cyprinodontiformes</taxon>
        <taxon>Cyprinodontidae</taxon>
        <taxon>Cyprinodon</taxon>
    </lineage>
</organism>
<feature type="region of interest" description="Disordered" evidence="1">
    <location>
        <begin position="383"/>
        <end position="403"/>
    </location>
</feature>
<evidence type="ECO:0000313" key="2">
    <source>
        <dbReference type="Ensembl" id="ENSCVAP00000019061.1"/>
    </source>
</evidence>
<dbReference type="Ensembl" id="ENSCVAT00000028150.1">
    <property type="protein sequence ID" value="ENSCVAP00000019061.1"/>
    <property type="gene ID" value="ENSCVAG00000022394.1"/>
</dbReference>
<evidence type="ECO:0008006" key="4">
    <source>
        <dbReference type="Google" id="ProtNLM"/>
    </source>
</evidence>
<proteinExistence type="predicted"/>
<dbReference type="OMA" id="AKCAISC"/>
<feature type="compositionally biased region" description="Low complexity" evidence="1">
    <location>
        <begin position="390"/>
        <end position="401"/>
    </location>
</feature>